<comment type="caution">
    <text evidence="4">The sequence shown here is derived from an EMBL/GenBank/DDBJ whole genome shotgun (WGS) entry which is preliminary data.</text>
</comment>
<dbReference type="InterPro" id="IPR017850">
    <property type="entry name" value="Alkaline_phosphatase_core_sf"/>
</dbReference>
<proteinExistence type="inferred from homology"/>
<comment type="similarity">
    <text evidence="1">Belongs to the sulfatase family.</text>
</comment>
<protein>
    <recommendedName>
        <fullName evidence="3">Sulfatase N-terminal domain-containing protein</fullName>
    </recommendedName>
</protein>
<dbReference type="GO" id="GO:0004065">
    <property type="term" value="F:arylsulfatase activity"/>
    <property type="evidence" value="ECO:0007669"/>
    <property type="project" value="TreeGrafter"/>
</dbReference>
<feature type="domain" description="Sulfatase N-terminal" evidence="3">
    <location>
        <begin position="10"/>
        <end position="135"/>
    </location>
</feature>
<accession>X1LL63</accession>
<dbReference type="PANTHER" id="PTHR42693:SF53">
    <property type="entry name" value="ENDO-4-O-SULFATASE"/>
    <property type="match status" value="1"/>
</dbReference>
<sequence length="264" mass="30335">TGRFFRPRVSEEFYDTVKDFDNVHNLIDDPKHQKNNFVDMVNYMDKCVGRIVDALDANGLREKTLVIFTGDNGTNSVLTSKFKGEQIRGGKGYTHDYGTHVPLIANWPRRIPAGQVNDDLICFSDFFSTMVEAVGLKPKKITDGDGWSFWPQCHGEKGVKREWIYGYYFPRPYAKKFDDMYNHWEVRYARDKCYKLYDNGDLYDTVDDVMEEHVIAPGDADEQARRAREKLQAVLDSYPKSGRGVSYDKVKGTVIAPAEKATRN</sequence>
<dbReference type="PANTHER" id="PTHR42693">
    <property type="entry name" value="ARYLSULFATASE FAMILY MEMBER"/>
    <property type="match status" value="1"/>
</dbReference>
<dbReference type="Gene3D" id="3.40.720.10">
    <property type="entry name" value="Alkaline Phosphatase, subunit A"/>
    <property type="match status" value="1"/>
</dbReference>
<dbReference type="EMBL" id="BARV01004735">
    <property type="protein sequence ID" value="GAI06566.1"/>
    <property type="molecule type" value="Genomic_DNA"/>
</dbReference>
<organism evidence="4">
    <name type="scientific">marine sediment metagenome</name>
    <dbReference type="NCBI Taxonomy" id="412755"/>
    <lineage>
        <taxon>unclassified sequences</taxon>
        <taxon>metagenomes</taxon>
        <taxon>ecological metagenomes</taxon>
    </lineage>
</organism>
<evidence type="ECO:0000256" key="2">
    <source>
        <dbReference type="ARBA" id="ARBA00022801"/>
    </source>
</evidence>
<dbReference type="InterPro" id="IPR050738">
    <property type="entry name" value="Sulfatase"/>
</dbReference>
<reference evidence="4" key="1">
    <citation type="journal article" date="2014" name="Front. Microbiol.">
        <title>High frequency of phylogenetically diverse reductive dehalogenase-homologous genes in deep subseafloor sedimentary metagenomes.</title>
        <authorList>
            <person name="Kawai M."/>
            <person name="Futagami T."/>
            <person name="Toyoda A."/>
            <person name="Takaki Y."/>
            <person name="Nishi S."/>
            <person name="Hori S."/>
            <person name="Arai W."/>
            <person name="Tsubouchi T."/>
            <person name="Morono Y."/>
            <person name="Uchiyama I."/>
            <person name="Ito T."/>
            <person name="Fujiyama A."/>
            <person name="Inagaki F."/>
            <person name="Takami H."/>
        </authorList>
    </citation>
    <scope>NUCLEOTIDE SEQUENCE</scope>
    <source>
        <strain evidence="4">Expedition CK06-06</strain>
    </source>
</reference>
<evidence type="ECO:0000313" key="4">
    <source>
        <dbReference type="EMBL" id="GAI06566.1"/>
    </source>
</evidence>
<feature type="non-terminal residue" evidence="4">
    <location>
        <position position="1"/>
    </location>
</feature>
<name>X1LL63_9ZZZZ</name>
<evidence type="ECO:0000256" key="1">
    <source>
        <dbReference type="ARBA" id="ARBA00008779"/>
    </source>
</evidence>
<dbReference type="AlphaFoldDB" id="X1LL63"/>
<keyword evidence="2" id="KW-0378">Hydrolase</keyword>
<dbReference type="SUPFAM" id="SSF53649">
    <property type="entry name" value="Alkaline phosphatase-like"/>
    <property type="match status" value="1"/>
</dbReference>
<dbReference type="InterPro" id="IPR000917">
    <property type="entry name" value="Sulfatase_N"/>
</dbReference>
<dbReference type="Pfam" id="PF00884">
    <property type="entry name" value="Sulfatase"/>
    <property type="match status" value="1"/>
</dbReference>
<evidence type="ECO:0000259" key="3">
    <source>
        <dbReference type="Pfam" id="PF00884"/>
    </source>
</evidence>
<gene>
    <name evidence="4" type="ORF">S06H3_10283</name>
</gene>